<dbReference type="Proteomes" id="UP000247594">
    <property type="component" value="Unassembled WGS sequence"/>
</dbReference>
<evidence type="ECO:0000313" key="2">
    <source>
        <dbReference type="EMBL" id="PXZ39586.1"/>
    </source>
</evidence>
<organism evidence="2 3">
    <name type="scientific">Avibacterium paragallinarum</name>
    <name type="common">Haemophilus gallinarum</name>
    <dbReference type="NCBI Taxonomy" id="728"/>
    <lineage>
        <taxon>Bacteria</taxon>
        <taxon>Pseudomonadati</taxon>
        <taxon>Pseudomonadota</taxon>
        <taxon>Gammaproteobacteria</taxon>
        <taxon>Pasteurellales</taxon>
        <taxon>Pasteurellaceae</taxon>
        <taxon>Avibacterium</taxon>
    </lineage>
</organism>
<feature type="transmembrane region" description="Helical" evidence="1">
    <location>
        <begin position="7"/>
        <end position="25"/>
    </location>
</feature>
<keyword evidence="1" id="KW-0812">Transmembrane</keyword>
<accession>A0AAE5WH96</accession>
<keyword evidence="1" id="KW-1133">Transmembrane helix</keyword>
<dbReference type="AlphaFoldDB" id="A0AAE5WH96"/>
<feature type="transmembrane region" description="Helical" evidence="1">
    <location>
        <begin position="31"/>
        <end position="50"/>
    </location>
</feature>
<sequence>MKLALQYLSGWGIANILIYLGISLFSSSETANSYIIYVAIGWAIISIFAYRGEKKNSNKNKDIKKVLTREELIDKRFKLNEKGYFSLWKGKIIVSFKVPETPKIEDYTVTELMVSQTGWDKLLCIDSQNNELIIDVEDIETKFTYKSKRYDDFDEVLEEVIGFDNFCEMVDEPRTDYISYIQELDSQERDEKLKIASFSPVLLNFSIFGDYFDLNQPANHMKFELLCDGILGYADSGNPYALTGINTANNERVDIRITAIRTLIKYNNEKYERDDFVELAKTFK</sequence>
<name>A0AAE5WH96_AVIPA</name>
<evidence type="ECO:0000313" key="3">
    <source>
        <dbReference type="Proteomes" id="UP000247594"/>
    </source>
</evidence>
<evidence type="ECO:0000256" key="1">
    <source>
        <dbReference type="SAM" id="Phobius"/>
    </source>
</evidence>
<comment type="caution">
    <text evidence="2">The sequence shown here is derived from an EMBL/GenBank/DDBJ whole genome shotgun (WGS) entry which is preliminary data.</text>
</comment>
<gene>
    <name evidence="2" type="ORF">DM482_04565</name>
</gene>
<proteinExistence type="predicted"/>
<keyword evidence="1" id="KW-0472">Membrane</keyword>
<dbReference type="EMBL" id="QJPJ01000005">
    <property type="protein sequence ID" value="PXZ39586.1"/>
    <property type="molecule type" value="Genomic_DNA"/>
</dbReference>
<reference evidence="2 3" key="1">
    <citation type="submission" date="2018-06" db="EMBL/GenBank/DDBJ databases">
        <authorList>
            <person name="Teymurazov M."/>
            <person name="Kislichkina A."/>
            <person name="Abaymova A."/>
            <person name="Mukhina T."/>
            <person name="Mayskaya N."/>
            <person name="Svetoch E."/>
            <person name="Bogun A."/>
        </authorList>
    </citation>
    <scope>NUCLEOTIDE SEQUENCE [LARGE SCALE GENOMIC DNA]</scope>
    <source>
        <strain evidence="2 3">SCPM-O-B-8406</strain>
    </source>
</reference>
<protein>
    <submittedName>
        <fullName evidence="2">Uncharacterized protein</fullName>
    </submittedName>
</protein>